<evidence type="ECO:0000256" key="1">
    <source>
        <dbReference type="SAM" id="MobiDB-lite"/>
    </source>
</evidence>
<dbReference type="SUPFAM" id="SSF53335">
    <property type="entry name" value="S-adenosyl-L-methionine-dependent methyltransferases"/>
    <property type="match status" value="1"/>
</dbReference>
<keyword evidence="2" id="KW-0732">Signal</keyword>
<organism evidence="5 6">
    <name type="scientific">Conexibacter stalactiti</name>
    <dbReference type="NCBI Taxonomy" id="1940611"/>
    <lineage>
        <taxon>Bacteria</taxon>
        <taxon>Bacillati</taxon>
        <taxon>Actinomycetota</taxon>
        <taxon>Thermoleophilia</taxon>
        <taxon>Solirubrobacterales</taxon>
        <taxon>Conexibacteraceae</taxon>
        <taxon>Conexibacter</taxon>
    </lineage>
</organism>
<feature type="compositionally biased region" description="Low complexity" evidence="1">
    <location>
        <begin position="1"/>
        <end position="24"/>
    </location>
</feature>
<dbReference type="RefSeq" id="WP_318596233.1">
    <property type="nucleotide sequence ID" value="NZ_JAWSTH010000011.1"/>
</dbReference>
<dbReference type="Proteomes" id="UP001284601">
    <property type="component" value="Unassembled WGS sequence"/>
</dbReference>
<dbReference type="PANTHER" id="PTHR45128">
    <property type="entry name" value="METHYLTRANSFERASE TYPE 11"/>
    <property type="match status" value="1"/>
</dbReference>
<sequence length="391" mass="41330">MTAVAPLASAAAPSPAAPSASAPTPAAPTPAAPHSLIPTAPAFAERVTALALAGMEATTIHLGRALGLYAALHDNGPQTAADLAGRTETDARYVREWLEQQASAAIVTVVQNSADPHERRFALPPAHAEVLLDPTSLAAAGALTQMLVAVVQPLDRLIEAFRTGAGIPYDVYPLFREAQAEANRPLFEHQLAAWIAALPDLHKALSERGGRIADVACGGGWSTIALARAYPRATVDGYDADAPSIALARANLRGSGVEPQVRFRARAGEQLDAPEPYDLVTIFEAVHDMADPVDVLAAARRLLAPGGVLLVADEKTAHEFAAPGDELERLFYAYSVLFCLPTGREHEHAAATGTVMRPATMARYATDAGFTSVQVLDGIEHDLWRFYLLVP</sequence>
<dbReference type="InterPro" id="IPR025714">
    <property type="entry name" value="Methyltranfer_dom"/>
</dbReference>
<feature type="domain" description="Methyltransferase" evidence="3">
    <location>
        <begin position="208"/>
        <end position="321"/>
    </location>
</feature>
<accession>A0ABU4HN42</accession>
<dbReference type="InterPro" id="IPR036390">
    <property type="entry name" value="WH_DNA-bd_sf"/>
</dbReference>
<dbReference type="InterPro" id="IPR048711">
    <property type="entry name" value="WHD_Rv2258c"/>
</dbReference>
<feature type="chain" id="PRO_5047415800" evidence="2">
    <location>
        <begin position="17"/>
        <end position="391"/>
    </location>
</feature>
<proteinExistence type="predicted"/>
<evidence type="ECO:0000259" key="4">
    <source>
        <dbReference type="Pfam" id="PF21320"/>
    </source>
</evidence>
<feature type="region of interest" description="Disordered" evidence="1">
    <location>
        <begin position="1"/>
        <end position="33"/>
    </location>
</feature>
<dbReference type="EMBL" id="JAWSTH010000011">
    <property type="protein sequence ID" value="MDW5593975.1"/>
    <property type="molecule type" value="Genomic_DNA"/>
</dbReference>
<dbReference type="Pfam" id="PF21320">
    <property type="entry name" value="WHD_Rv2258c"/>
    <property type="match status" value="1"/>
</dbReference>
<evidence type="ECO:0000256" key="2">
    <source>
        <dbReference type="SAM" id="SignalP"/>
    </source>
</evidence>
<feature type="domain" description="S-adenosylmethionine-dependent methyltransferase Rv2258c-like winged HTH" evidence="4">
    <location>
        <begin position="59"/>
        <end position="131"/>
    </location>
</feature>
<evidence type="ECO:0000313" key="5">
    <source>
        <dbReference type="EMBL" id="MDW5593975.1"/>
    </source>
</evidence>
<protein>
    <submittedName>
        <fullName evidence="5">Class I SAM-dependent methyltransferase</fullName>
        <ecNumber evidence="5">2.1.-.-</ecNumber>
    </submittedName>
</protein>
<dbReference type="EC" id="2.1.-.-" evidence="5"/>
<comment type="caution">
    <text evidence="5">The sequence shown here is derived from an EMBL/GenBank/DDBJ whole genome shotgun (WGS) entry which is preliminary data.</text>
</comment>
<dbReference type="Gene3D" id="1.10.10.10">
    <property type="entry name" value="Winged helix-like DNA-binding domain superfamily/Winged helix DNA-binding domain"/>
    <property type="match status" value="1"/>
</dbReference>
<reference evidence="6" key="1">
    <citation type="submission" date="2023-07" db="EMBL/GenBank/DDBJ databases">
        <title>Conexibacter stalactiti sp. nov., isolated from stalactites in a lava cave and emended description of the genus Conexibacter.</title>
        <authorList>
            <person name="Lee S.D."/>
        </authorList>
    </citation>
    <scope>NUCLEOTIDE SEQUENCE [LARGE SCALE GENOMIC DNA]</scope>
    <source>
        <strain evidence="6">KCTC 39840</strain>
    </source>
</reference>
<dbReference type="Gene3D" id="3.40.50.150">
    <property type="entry name" value="Vaccinia Virus protein VP39"/>
    <property type="match status" value="1"/>
</dbReference>
<dbReference type="GO" id="GO:0032259">
    <property type="term" value="P:methylation"/>
    <property type="evidence" value="ECO:0007669"/>
    <property type="project" value="UniProtKB-KW"/>
</dbReference>
<gene>
    <name evidence="5" type="ORF">R7226_06500</name>
</gene>
<dbReference type="SUPFAM" id="SSF46785">
    <property type="entry name" value="Winged helix' DNA-binding domain"/>
    <property type="match status" value="1"/>
</dbReference>
<keyword evidence="6" id="KW-1185">Reference proteome</keyword>
<evidence type="ECO:0000259" key="3">
    <source>
        <dbReference type="Pfam" id="PF13847"/>
    </source>
</evidence>
<dbReference type="GO" id="GO:0008168">
    <property type="term" value="F:methyltransferase activity"/>
    <property type="evidence" value="ECO:0007669"/>
    <property type="project" value="UniProtKB-KW"/>
</dbReference>
<dbReference type="CDD" id="cd02440">
    <property type="entry name" value="AdoMet_MTases"/>
    <property type="match status" value="1"/>
</dbReference>
<dbReference type="InterPro" id="IPR053173">
    <property type="entry name" value="SAM-binding_MTase"/>
</dbReference>
<dbReference type="PANTHER" id="PTHR45128:SF2">
    <property type="entry name" value="METHYLTRANSFERASE DOMAIN-CONTAINING PROTEIN"/>
    <property type="match status" value="1"/>
</dbReference>
<name>A0ABU4HN42_9ACTN</name>
<evidence type="ECO:0000313" key="6">
    <source>
        <dbReference type="Proteomes" id="UP001284601"/>
    </source>
</evidence>
<dbReference type="Pfam" id="PF13847">
    <property type="entry name" value="Methyltransf_31"/>
    <property type="match status" value="1"/>
</dbReference>
<keyword evidence="5" id="KW-0808">Transferase</keyword>
<dbReference type="InterPro" id="IPR029063">
    <property type="entry name" value="SAM-dependent_MTases_sf"/>
</dbReference>
<dbReference type="InterPro" id="IPR036388">
    <property type="entry name" value="WH-like_DNA-bd_sf"/>
</dbReference>
<feature type="signal peptide" evidence="2">
    <location>
        <begin position="1"/>
        <end position="16"/>
    </location>
</feature>
<keyword evidence="5" id="KW-0489">Methyltransferase</keyword>